<organism evidence="2 3">
    <name type="scientific">Mongoliibacter ruber</name>
    <dbReference type="NCBI Taxonomy" id="1750599"/>
    <lineage>
        <taxon>Bacteria</taxon>
        <taxon>Pseudomonadati</taxon>
        <taxon>Bacteroidota</taxon>
        <taxon>Cytophagia</taxon>
        <taxon>Cytophagales</taxon>
        <taxon>Cyclobacteriaceae</taxon>
        <taxon>Mongoliibacter</taxon>
    </lineage>
</organism>
<gene>
    <name evidence="2" type="ORF">CLW00_102214</name>
</gene>
<sequence length="549" mass="62575">MMMFRGKTIYKRAICFLMVLMLINSKPFASTGPEIQVFGMLSTQNVIAGDFLLLAFEAKMGNTHSPEKIAYTEIVNSKGTAVEQVIFELNQGKGQAILNVSNDLPSGYYLVRAYTKGSRLSHQNFGVFHQWVGIINPQLPPRFQEKIKSQEYTRDKEPQIEIISTKNEFLPNENIEIKLKFNQREIFGITSSLEFPAISKPPSQNKAPITYPNEASESEWIPEIYGPIVKFKGGKEENKNPVLISSSGKTNKFFAGNFDEKGEMILDLGKIGMMDFLTVQSSNKESLDQIFLETSFWSAKPIIDQWPEMTLTGDIRSFVQKIHESRQLMEYFLPLPESDYSAVILKPSKSYILEEYNTFDDLWTVFREYVEEALVRNQGGKSVLRIINHSTGKAFQNGPLILLDGLPILDTDALLKHSPENIREIKVTNYEYLNNGNSFDGVVQLFSQKGDLGEFPVPKDLLLVPFSGVQPFVEYKDWLLVKTEENRTPNLKRLLYWDIHPIQKAGEEYTIEFQASGIEGDYVLEIFPANSSDQSSKTLWRYSIRSEVH</sequence>
<dbReference type="AlphaFoldDB" id="A0A2T0WSR7"/>
<evidence type="ECO:0000313" key="2">
    <source>
        <dbReference type="EMBL" id="PRY89738.1"/>
    </source>
</evidence>
<proteinExistence type="predicted"/>
<keyword evidence="3" id="KW-1185">Reference proteome</keyword>
<evidence type="ECO:0008006" key="4">
    <source>
        <dbReference type="Google" id="ProtNLM"/>
    </source>
</evidence>
<reference evidence="2 3" key="1">
    <citation type="submission" date="2018-03" db="EMBL/GenBank/DDBJ databases">
        <title>Genomic Encyclopedia of Archaeal and Bacterial Type Strains, Phase II (KMG-II): from individual species to whole genera.</title>
        <authorList>
            <person name="Goeker M."/>
        </authorList>
    </citation>
    <scope>NUCLEOTIDE SEQUENCE [LARGE SCALE GENOMIC DNA]</scope>
    <source>
        <strain evidence="2 3">DSM 27929</strain>
    </source>
</reference>
<dbReference type="EMBL" id="PVTR01000002">
    <property type="protein sequence ID" value="PRY89738.1"/>
    <property type="molecule type" value="Genomic_DNA"/>
</dbReference>
<feature type="signal peptide" evidence="1">
    <location>
        <begin position="1"/>
        <end position="29"/>
    </location>
</feature>
<keyword evidence="1" id="KW-0732">Signal</keyword>
<feature type="chain" id="PRO_5015628217" description="MG2 domain-containing protein" evidence="1">
    <location>
        <begin position="30"/>
        <end position="549"/>
    </location>
</feature>
<dbReference type="Proteomes" id="UP000238157">
    <property type="component" value="Unassembled WGS sequence"/>
</dbReference>
<evidence type="ECO:0000256" key="1">
    <source>
        <dbReference type="SAM" id="SignalP"/>
    </source>
</evidence>
<protein>
    <recommendedName>
        <fullName evidence="4">MG2 domain-containing protein</fullName>
    </recommendedName>
</protein>
<accession>A0A2T0WSR7</accession>
<name>A0A2T0WSR7_9BACT</name>
<comment type="caution">
    <text evidence="2">The sequence shown here is derived from an EMBL/GenBank/DDBJ whole genome shotgun (WGS) entry which is preliminary data.</text>
</comment>
<evidence type="ECO:0000313" key="3">
    <source>
        <dbReference type="Proteomes" id="UP000238157"/>
    </source>
</evidence>